<reference evidence="7 8" key="1">
    <citation type="submission" date="2018-08" db="EMBL/GenBank/DDBJ databases">
        <title>Meiothermus luteus KCTC 52599 genome sequencing project.</title>
        <authorList>
            <person name="Da Costa M.S."/>
            <person name="Albuquerque L."/>
            <person name="Raposo P."/>
            <person name="Froufe H.J.C."/>
            <person name="Barroso C.S."/>
            <person name="Egas C."/>
        </authorList>
    </citation>
    <scope>NUCLEOTIDE SEQUENCE [LARGE SCALE GENOMIC DNA]</scope>
    <source>
        <strain evidence="7 8">KCTC 52599</strain>
    </source>
</reference>
<dbReference type="PANTHER" id="PTHR11647:SF1">
    <property type="entry name" value="COLLAPSIN RESPONSE MEDIATOR PROTEIN"/>
    <property type="match status" value="1"/>
</dbReference>
<sequence length="460" mass="50880">MGLLIKNGEIITADARYKADIYAEGETITRIGQNLEAPPGTEVIDATGKYVFPGFIDPHVHIYLPFMATFAKDTHETGSKAALMGGTTTYIEMCCPSRNDDALEGYQLWKSKAEGNSYCDYTFHMAVSKFDPKTEGELREIVADGINSFKIFLSYKNFFGVDDGEMYETLRLAKELGVIVTAHCENAELVGRLQQKLLSEGKTGPEWHEPSRPESVEAEGTARFATFLENTGATGYVVHLSCKPALDAALSAKSRGVPLYIESVIPHFLLDKTYAERGGVEAMKYIMSPPLRDKRNQKALWDALAQGFIDTVGTDHCPFDTEQKLLGKDAFTAIPNGIPAIEDRVNLLYTYGVSRGNLDIHRFVDAASTKPAKLFGLFPRKGAIAVGSDADLVVYDPQYRGTISVKTQHVNNDYNAFEGFEIDGRPVAVTVRGRVMVRDGQFVGEKGWGRFLKREPMYFG</sequence>
<proteinExistence type="inferred from homology"/>
<dbReference type="Pfam" id="PF01979">
    <property type="entry name" value="Amidohydro_1"/>
    <property type="match status" value="1"/>
</dbReference>
<dbReference type="EC" id="3.5.2.-" evidence="7"/>
<dbReference type="InterPro" id="IPR032466">
    <property type="entry name" value="Metal_Hydrolase"/>
</dbReference>
<accession>A0A399ETL9</accession>
<dbReference type="SUPFAM" id="SSF51338">
    <property type="entry name" value="Composite domain of metallo-dependent hydrolases"/>
    <property type="match status" value="2"/>
</dbReference>
<evidence type="ECO:0000256" key="3">
    <source>
        <dbReference type="ARBA" id="ARBA00022723"/>
    </source>
</evidence>
<organism evidence="7 8">
    <name type="scientific">Meiothermus luteus</name>
    <dbReference type="NCBI Taxonomy" id="2026184"/>
    <lineage>
        <taxon>Bacteria</taxon>
        <taxon>Thermotogati</taxon>
        <taxon>Deinococcota</taxon>
        <taxon>Deinococci</taxon>
        <taxon>Thermales</taxon>
        <taxon>Thermaceae</taxon>
        <taxon>Meiothermus</taxon>
    </lineage>
</organism>
<dbReference type="PANTHER" id="PTHR11647">
    <property type="entry name" value="HYDRANTOINASE/DIHYDROPYRIMIDINASE FAMILY MEMBER"/>
    <property type="match status" value="1"/>
</dbReference>
<evidence type="ECO:0000313" key="7">
    <source>
        <dbReference type="EMBL" id="RIH86923.1"/>
    </source>
</evidence>
<feature type="domain" description="Amidohydrolase-related" evidence="6">
    <location>
        <begin position="50"/>
        <end position="435"/>
    </location>
</feature>
<dbReference type="InterPro" id="IPR006680">
    <property type="entry name" value="Amidohydro-rel"/>
</dbReference>
<dbReference type="Gene3D" id="2.30.40.10">
    <property type="entry name" value="Urease, subunit C, domain 1"/>
    <property type="match status" value="1"/>
</dbReference>
<comment type="cofactor">
    <cofactor evidence="1">
        <name>Zn(2+)</name>
        <dbReference type="ChEBI" id="CHEBI:29105"/>
    </cofactor>
</comment>
<dbReference type="SUPFAM" id="SSF51556">
    <property type="entry name" value="Metallo-dependent hydrolases"/>
    <property type="match status" value="1"/>
</dbReference>
<gene>
    <name evidence="7" type="ORF">Mlute_01124</name>
</gene>
<dbReference type="GO" id="GO:0016812">
    <property type="term" value="F:hydrolase activity, acting on carbon-nitrogen (but not peptide) bonds, in cyclic amides"/>
    <property type="evidence" value="ECO:0007669"/>
    <property type="project" value="TreeGrafter"/>
</dbReference>
<evidence type="ECO:0000256" key="2">
    <source>
        <dbReference type="ARBA" id="ARBA00008829"/>
    </source>
</evidence>
<dbReference type="CDD" id="cd01314">
    <property type="entry name" value="D-HYD"/>
    <property type="match status" value="1"/>
</dbReference>
<evidence type="ECO:0000256" key="1">
    <source>
        <dbReference type="ARBA" id="ARBA00001947"/>
    </source>
</evidence>
<dbReference type="InterPro" id="IPR050378">
    <property type="entry name" value="Metallo-dep_Hydrolases_sf"/>
</dbReference>
<dbReference type="InterPro" id="IPR011059">
    <property type="entry name" value="Metal-dep_hydrolase_composite"/>
</dbReference>
<name>A0A399ETL9_9DEIN</name>
<evidence type="ECO:0000256" key="5">
    <source>
        <dbReference type="PIRSR" id="PIRSR611778-50"/>
    </source>
</evidence>
<comment type="caution">
    <text evidence="7">The sequence shown here is derived from an EMBL/GenBank/DDBJ whole genome shotgun (WGS) entry which is preliminary data.</text>
</comment>
<keyword evidence="8" id="KW-1185">Reference proteome</keyword>
<keyword evidence="4 7" id="KW-0378">Hydrolase</keyword>
<comment type="similarity">
    <text evidence="2">Belongs to the metallo-dependent hydrolases superfamily. Hydantoinase/dihydropyrimidinase family.</text>
</comment>
<dbReference type="FunFam" id="3.20.20.140:FF:000076">
    <property type="entry name" value="Dihydropyrimidinase like 2"/>
    <property type="match status" value="1"/>
</dbReference>
<evidence type="ECO:0000256" key="4">
    <source>
        <dbReference type="ARBA" id="ARBA00022801"/>
    </source>
</evidence>
<dbReference type="InterPro" id="IPR011778">
    <property type="entry name" value="Hydantoinase/dihydroPyrase"/>
</dbReference>
<dbReference type="OrthoDB" id="9765462at2"/>
<dbReference type="EMBL" id="QWKZ01000027">
    <property type="protein sequence ID" value="RIH86923.1"/>
    <property type="molecule type" value="Genomic_DNA"/>
</dbReference>
<feature type="modified residue" description="N6-carboxylysine" evidence="5">
    <location>
        <position position="150"/>
    </location>
</feature>
<dbReference type="Proteomes" id="UP000265800">
    <property type="component" value="Unassembled WGS sequence"/>
</dbReference>
<evidence type="ECO:0000259" key="6">
    <source>
        <dbReference type="Pfam" id="PF01979"/>
    </source>
</evidence>
<dbReference type="NCBIfam" id="TIGR02033">
    <property type="entry name" value="D-hydantoinase"/>
    <property type="match status" value="1"/>
</dbReference>
<dbReference type="RefSeq" id="WP_119359789.1">
    <property type="nucleotide sequence ID" value="NZ_QWKZ01000027.1"/>
</dbReference>
<dbReference type="GO" id="GO:0046872">
    <property type="term" value="F:metal ion binding"/>
    <property type="evidence" value="ECO:0007669"/>
    <property type="project" value="UniProtKB-KW"/>
</dbReference>
<evidence type="ECO:0000313" key="8">
    <source>
        <dbReference type="Proteomes" id="UP000265800"/>
    </source>
</evidence>
<dbReference type="Gene3D" id="3.20.20.140">
    <property type="entry name" value="Metal-dependent hydrolases"/>
    <property type="match status" value="1"/>
</dbReference>
<comment type="PTM">
    <text evidence="5">Carbamylation allows a single lysine to coordinate two divalent metal cations.</text>
</comment>
<dbReference type="GO" id="GO:0005829">
    <property type="term" value="C:cytosol"/>
    <property type="evidence" value="ECO:0007669"/>
    <property type="project" value="TreeGrafter"/>
</dbReference>
<protein>
    <submittedName>
        <fullName evidence="7">D-hydantoinase</fullName>
        <ecNumber evidence="7">3.5.2.-</ecNumber>
    </submittedName>
</protein>
<keyword evidence="3" id="KW-0479">Metal-binding</keyword>
<dbReference type="AlphaFoldDB" id="A0A399ETL9"/>